<dbReference type="InterPro" id="IPR022302">
    <property type="entry name" value="Phosphoesterase_putative"/>
</dbReference>
<dbReference type="InterPro" id="IPR004843">
    <property type="entry name" value="Calcineurin-like_PHP"/>
</dbReference>
<dbReference type="OrthoDB" id="113290at2"/>
<dbReference type="SUPFAM" id="SSF56300">
    <property type="entry name" value="Metallo-dependent phosphatases"/>
    <property type="match status" value="1"/>
</dbReference>
<reference evidence="3" key="1">
    <citation type="submission" date="2018-12" db="EMBL/GenBank/DDBJ databases">
        <title>Complete genome sequence of Paenibacillus sp. MBLB1234.</title>
        <authorList>
            <person name="Nam Y.-D."/>
            <person name="Kang J."/>
            <person name="Chung W.-H."/>
            <person name="Park Y.S."/>
        </authorList>
    </citation>
    <scope>NUCLEOTIDE SEQUENCE [LARGE SCALE GENOMIC DNA]</scope>
    <source>
        <strain evidence="3">MBLB1234</strain>
    </source>
</reference>
<dbReference type="EMBL" id="CP034346">
    <property type="protein sequence ID" value="AZS16308.1"/>
    <property type="molecule type" value="Genomic_DNA"/>
</dbReference>
<gene>
    <name evidence="2" type="ORF">EI981_18890</name>
</gene>
<name>A0A3S9V163_9BACL</name>
<proteinExistence type="predicted"/>
<accession>A0A3S9V163</accession>
<dbReference type="KEGG" id="plut:EI981_18890"/>
<dbReference type="AlphaFoldDB" id="A0A3S9V163"/>
<dbReference type="PANTHER" id="PTHR36492">
    <property type="match status" value="1"/>
</dbReference>
<dbReference type="InterPro" id="IPR029052">
    <property type="entry name" value="Metallo-depent_PP-like"/>
</dbReference>
<dbReference type="Pfam" id="PF00149">
    <property type="entry name" value="Metallophos"/>
    <property type="match status" value="1"/>
</dbReference>
<keyword evidence="3" id="KW-1185">Reference proteome</keyword>
<dbReference type="Proteomes" id="UP000270678">
    <property type="component" value="Chromosome"/>
</dbReference>
<evidence type="ECO:0000259" key="1">
    <source>
        <dbReference type="Pfam" id="PF00149"/>
    </source>
</evidence>
<protein>
    <recommendedName>
        <fullName evidence="1">Calcineurin-like phosphoesterase domain-containing protein</fullName>
    </recommendedName>
</protein>
<dbReference type="Gene3D" id="3.60.21.10">
    <property type="match status" value="1"/>
</dbReference>
<dbReference type="GO" id="GO:0016787">
    <property type="term" value="F:hydrolase activity"/>
    <property type="evidence" value="ECO:0007669"/>
    <property type="project" value="InterPro"/>
</dbReference>
<sequence>MRIGVISDLHVDLNEVSGQPLIEDILLEVVAASDLQHLIIAGDISNDVNRSLAVLRRLKAESGIPVLFVPGNHDYWSKDNGIIDTWEIYRQYQSYEGCLSQNPIQLDDNWVIIGNSGWYDYTMGEPKYSFADFEKMHAMDRTWQDSIYVKWDMSNQEIHRYFYRHLEQELERHQGQNIIMVTHMLTHPYFKAPVDHPQWQYFNAFLGSNEYAGLYHKYKVRYGIMGHVHYRKRMKEQDTEMICACLGYRKEWRTTEALKEVQDCLQIISI</sequence>
<dbReference type="RefSeq" id="WP_127000784.1">
    <property type="nucleotide sequence ID" value="NZ_CP034346.1"/>
</dbReference>
<dbReference type="PANTHER" id="PTHR36492:SF2">
    <property type="entry name" value="[ACYL-CARRIER-PROTEIN] PHOSPHODIESTERASE PPTH"/>
    <property type="match status" value="1"/>
</dbReference>
<dbReference type="InterPro" id="IPR052963">
    <property type="entry name" value="Pantetheine_PDE"/>
</dbReference>
<feature type="domain" description="Calcineurin-like phosphoesterase" evidence="1">
    <location>
        <begin position="1"/>
        <end position="230"/>
    </location>
</feature>
<evidence type="ECO:0000313" key="3">
    <source>
        <dbReference type="Proteomes" id="UP000270678"/>
    </source>
</evidence>
<evidence type="ECO:0000313" key="2">
    <source>
        <dbReference type="EMBL" id="AZS16308.1"/>
    </source>
</evidence>
<dbReference type="NCBIfam" id="TIGR03729">
    <property type="entry name" value="acc_ester"/>
    <property type="match status" value="1"/>
</dbReference>
<organism evidence="2 3">
    <name type="scientific">Paenibacillus lutimineralis</name>
    <dbReference type="NCBI Taxonomy" id="2707005"/>
    <lineage>
        <taxon>Bacteria</taxon>
        <taxon>Bacillati</taxon>
        <taxon>Bacillota</taxon>
        <taxon>Bacilli</taxon>
        <taxon>Bacillales</taxon>
        <taxon>Paenibacillaceae</taxon>
        <taxon>Paenibacillus</taxon>
    </lineage>
</organism>